<keyword evidence="1" id="KW-0472">Membrane</keyword>
<gene>
    <name evidence="2" type="ORF">CPLU01_15823</name>
</gene>
<name>A0A8H6J617_9PEZI</name>
<evidence type="ECO:0000313" key="2">
    <source>
        <dbReference type="EMBL" id="KAF6807190.1"/>
    </source>
</evidence>
<dbReference type="AlphaFoldDB" id="A0A8H6J617"/>
<keyword evidence="3" id="KW-1185">Reference proteome</keyword>
<dbReference type="EMBL" id="WIGO01000644">
    <property type="protein sequence ID" value="KAF6807190.1"/>
    <property type="molecule type" value="Genomic_DNA"/>
</dbReference>
<proteinExistence type="predicted"/>
<sequence length="125" mass="13596">MSNFELMTTAEDPFIISTKTESQRELLKEVQESIENGKELEVTAFRLFQMTSDAGKTGKITKRGNIDNIGGPSGPRGLAKAWINYLVKAIGGGLCFIVPMLIMVLKPSLINSLVTTSVCISIFAL</sequence>
<evidence type="ECO:0000256" key="1">
    <source>
        <dbReference type="SAM" id="Phobius"/>
    </source>
</evidence>
<evidence type="ECO:0000313" key="3">
    <source>
        <dbReference type="Proteomes" id="UP000654918"/>
    </source>
</evidence>
<dbReference type="Proteomes" id="UP000654918">
    <property type="component" value="Unassembled WGS sequence"/>
</dbReference>
<accession>A0A8H6J617</accession>
<organism evidence="2 3">
    <name type="scientific">Colletotrichum plurivorum</name>
    <dbReference type="NCBI Taxonomy" id="2175906"/>
    <lineage>
        <taxon>Eukaryota</taxon>
        <taxon>Fungi</taxon>
        <taxon>Dikarya</taxon>
        <taxon>Ascomycota</taxon>
        <taxon>Pezizomycotina</taxon>
        <taxon>Sordariomycetes</taxon>
        <taxon>Hypocreomycetidae</taxon>
        <taxon>Glomerellales</taxon>
        <taxon>Glomerellaceae</taxon>
        <taxon>Colletotrichum</taxon>
        <taxon>Colletotrichum orchidearum species complex</taxon>
    </lineage>
</organism>
<keyword evidence="1" id="KW-1133">Transmembrane helix</keyword>
<protein>
    <submittedName>
        <fullName evidence="2">Uncharacterized protein</fullName>
    </submittedName>
</protein>
<comment type="caution">
    <text evidence="2">The sequence shown here is derived from an EMBL/GenBank/DDBJ whole genome shotgun (WGS) entry which is preliminary data.</text>
</comment>
<feature type="transmembrane region" description="Helical" evidence="1">
    <location>
        <begin position="85"/>
        <end position="105"/>
    </location>
</feature>
<keyword evidence="1" id="KW-0812">Transmembrane</keyword>
<reference evidence="2" key="1">
    <citation type="journal article" date="2020" name="Phytopathology">
        <title>Genome Sequence Resources of Colletotrichum truncatum, C. plurivorum, C. musicola, and C. sojae: Four Species Pathogenic to Soybean (Glycine max).</title>
        <authorList>
            <person name="Rogerio F."/>
            <person name="Boufleur T.R."/>
            <person name="Ciampi-Guillardi M."/>
            <person name="Sukno S.A."/>
            <person name="Thon M.R."/>
            <person name="Massola Junior N.S."/>
            <person name="Baroncelli R."/>
        </authorList>
    </citation>
    <scope>NUCLEOTIDE SEQUENCE</scope>
    <source>
        <strain evidence="2">LFN00145</strain>
    </source>
</reference>